<dbReference type="Proteomes" id="UP000273626">
    <property type="component" value="Unassembled WGS sequence"/>
</dbReference>
<dbReference type="GeneID" id="51369412"/>
<dbReference type="OrthoDB" id="9897601at2"/>
<dbReference type="EMBL" id="CP058689">
    <property type="protein sequence ID" value="QLH13332.1"/>
    <property type="molecule type" value="Genomic_DNA"/>
</dbReference>
<dbReference type="AlphaFoldDB" id="A0A1I5DA30"/>
<accession>A0A1I5DA30</accession>
<dbReference type="RefSeq" id="WP_024842538.1">
    <property type="nucleotide sequence ID" value="NZ_CP038206.1"/>
</dbReference>
<evidence type="ECO:0000313" key="4">
    <source>
        <dbReference type="EMBL" id="RKS44732.1"/>
    </source>
</evidence>
<reference evidence="2 6" key="2">
    <citation type="submission" date="2019-01" db="EMBL/GenBank/DDBJ databases">
        <title>Complete Genome Sequence and Annotation of the Paracoccus pantotrophus type strain DSM 2944.</title>
        <authorList>
            <person name="Bockwoldt J.A."/>
            <person name="Zimmermann M."/>
            <person name="Tiso T."/>
            <person name="Blank L.M."/>
        </authorList>
    </citation>
    <scope>NUCLEOTIDE SEQUENCE [LARGE SCALE GENOMIC DNA]</scope>
    <source>
        <strain evidence="2 6">DSM 2944</strain>
    </source>
</reference>
<feature type="transmembrane region" description="Helical" evidence="1">
    <location>
        <begin position="113"/>
        <end position="132"/>
    </location>
</feature>
<gene>
    <name evidence="4" type="ORF">BDE18_3585</name>
    <name evidence="2" type="ORF">ESD82_02510</name>
    <name evidence="3" type="ORF">HYQ43_03305</name>
</gene>
<dbReference type="EMBL" id="RBLI01000002">
    <property type="protein sequence ID" value="RKS44732.1"/>
    <property type="molecule type" value="Genomic_DNA"/>
</dbReference>
<proteinExistence type="predicted"/>
<dbReference type="Proteomes" id="UP000326453">
    <property type="component" value="Chromosome 2"/>
</dbReference>
<sequence>MLLDWSNVVSRAQLSLFNFLLALSDLLPAIFFAITFPLVLLLFIRFDEGEKVLAPFELTFFSFIGLLVAYLTYLSKDTLLENLLPSFVVILAFFFQLFGRTKSGAEVPLGTKMTLAAGIVTVGSFIIGSRFFNLLFGGGGGG</sequence>
<organism evidence="3 7">
    <name type="scientific">Paracoccus pantotrophus</name>
    <name type="common">Thiosphaera pantotropha</name>
    <dbReference type="NCBI Taxonomy" id="82367"/>
    <lineage>
        <taxon>Bacteria</taxon>
        <taxon>Pseudomonadati</taxon>
        <taxon>Pseudomonadota</taxon>
        <taxon>Alphaproteobacteria</taxon>
        <taxon>Rhodobacterales</taxon>
        <taxon>Paracoccaceae</taxon>
        <taxon>Paracoccus</taxon>
    </lineage>
</organism>
<feature type="transmembrane region" description="Helical" evidence="1">
    <location>
        <begin position="52"/>
        <end position="71"/>
    </location>
</feature>
<evidence type="ECO:0000313" key="5">
    <source>
        <dbReference type="Proteomes" id="UP000273626"/>
    </source>
</evidence>
<reference evidence="3 7" key="3">
    <citation type="submission" date="2020-07" db="EMBL/GenBank/DDBJ databases">
        <title>The complete genome of Paracoccus pantotrophus ACCC 10489.</title>
        <authorList>
            <person name="Si Y."/>
        </authorList>
    </citation>
    <scope>NUCLEOTIDE SEQUENCE [LARGE SCALE GENOMIC DNA]</scope>
    <source>
        <strain evidence="3 7">ACCC10489</strain>
    </source>
</reference>
<evidence type="ECO:0000313" key="7">
    <source>
        <dbReference type="Proteomes" id="UP000509322"/>
    </source>
</evidence>
<dbReference type="EMBL" id="CP044423">
    <property type="protein sequence ID" value="QFG35090.1"/>
    <property type="molecule type" value="Genomic_DNA"/>
</dbReference>
<dbReference type="Proteomes" id="UP000509322">
    <property type="component" value="Chromosome 1"/>
</dbReference>
<dbReference type="KEGG" id="ppan:ESD82_02510"/>
<evidence type="ECO:0000313" key="6">
    <source>
        <dbReference type="Proteomes" id="UP000326453"/>
    </source>
</evidence>
<keyword evidence="5" id="KW-1185">Reference proteome</keyword>
<name>A0A1I5DA30_PARPN</name>
<keyword evidence="1" id="KW-1133">Transmembrane helix</keyword>
<protein>
    <submittedName>
        <fullName evidence="3">Uncharacterized protein</fullName>
    </submittedName>
</protein>
<reference evidence="4 5" key="1">
    <citation type="submission" date="2018-10" db="EMBL/GenBank/DDBJ databases">
        <title>Genomic Encyclopedia of Archaeal and Bacterial Type Strains, Phase II (KMG-II): from individual species to whole genera.</title>
        <authorList>
            <person name="Goeker M."/>
        </authorList>
    </citation>
    <scope>NUCLEOTIDE SEQUENCE [LARGE SCALE GENOMIC DNA]</scope>
    <source>
        <strain evidence="5">ATCC 35512 / DSM 2944 / CIP 106514 / LMD 82.5 / NBRC 102493 / NCCB 82005 / GB17</strain>
        <strain evidence="4">DSM 2944</strain>
    </source>
</reference>
<evidence type="ECO:0000256" key="1">
    <source>
        <dbReference type="SAM" id="Phobius"/>
    </source>
</evidence>
<evidence type="ECO:0000313" key="3">
    <source>
        <dbReference type="EMBL" id="QLH13332.1"/>
    </source>
</evidence>
<keyword evidence="1" id="KW-0472">Membrane</keyword>
<evidence type="ECO:0000313" key="2">
    <source>
        <dbReference type="EMBL" id="QFG35090.1"/>
    </source>
</evidence>
<feature type="transmembrane region" description="Helical" evidence="1">
    <location>
        <begin position="20"/>
        <end position="43"/>
    </location>
</feature>
<feature type="transmembrane region" description="Helical" evidence="1">
    <location>
        <begin position="83"/>
        <end position="101"/>
    </location>
</feature>
<keyword evidence="1" id="KW-0812">Transmembrane</keyword>